<feature type="domain" description="PTS EIIC type-1" evidence="15">
    <location>
        <begin position="201"/>
        <end position="549"/>
    </location>
</feature>
<keyword evidence="3" id="KW-1003">Cell membrane</keyword>
<dbReference type="InterPro" id="IPR003352">
    <property type="entry name" value="PTS_EIIC"/>
</dbReference>
<comment type="subcellular location">
    <subcellularLocation>
        <location evidence="1">Cell membrane</location>
        <topology evidence="1">Multi-pass membrane protein</topology>
    </subcellularLocation>
</comment>
<dbReference type="PROSITE" id="PS01035">
    <property type="entry name" value="PTS_EIIB_TYPE_1_CYS"/>
    <property type="match status" value="1"/>
</dbReference>
<evidence type="ECO:0000256" key="12">
    <source>
        <dbReference type="SAM" id="MobiDB-lite"/>
    </source>
</evidence>
<evidence type="ECO:0000256" key="13">
    <source>
        <dbReference type="SAM" id="Phobius"/>
    </source>
</evidence>
<feature type="transmembrane region" description="Helical" evidence="13">
    <location>
        <begin position="239"/>
        <end position="257"/>
    </location>
</feature>
<sequence>MAPPPSDHAVAAAILPLVGGPANVSSVAHCMTRLRLELRDRSVVRDGELRALPGVLGVVEGDAYQIVLGPGRVTRVAAEFTTLLTQATDPDPDPPPDQSQDRTRGQSHDQGRDQDRSRDRNAGQDGEREREQEPAPVGSRPGGADTPGGPGRPGTGSSGTDPSGTTGPSGTGPSEPAGAPGARLKAAQRARNATPVKLLLRRIAGVFVPLIPALIGCGILAGLNGILLNLGVLPGLTPVLTALSGGFMTLLPVFVGWSAAREFGGTPVLGGVVGSIVVFPGVERIEVFGQRLSPGQGGVLGALAAAVLAVYVEKACRRRLPDVLDVLVTPALTVLVAGLATVYGLMFAAGAVAGAIGDLANALLSGGGAVAGFVLGGLFLPLVMLGLHQALIPIHATLIEQYGHTALLPILAMAGAGQVGAAVAVYLRLPQDRRLRATIRSALPAGLLGVGEPLIYGVSLPLGRPFATACVGGAFGGAFIGLFHTLGQPVGATAIGPSGWALFPLLHGGRSPLAAVAVYAGGLLTGYAAGFLVTYCFGLRGIGPDGTPRRPAEREAPALQADHPRPEIGHVQQ</sequence>
<feature type="active site" description="Phosphocysteine intermediate; for EIIB activity" evidence="11">
    <location>
        <position position="30"/>
    </location>
</feature>
<accession>A0ABQ5P3G4</accession>
<dbReference type="InterPro" id="IPR050558">
    <property type="entry name" value="PTS_Sugar-Specific_Components"/>
</dbReference>
<feature type="compositionally biased region" description="Low complexity" evidence="12">
    <location>
        <begin position="158"/>
        <end position="182"/>
    </location>
</feature>
<name>A0ABQ5P3G4_9ACTN</name>
<evidence type="ECO:0000256" key="8">
    <source>
        <dbReference type="ARBA" id="ARBA00022777"/>
    </source>
</evidence>
<evidence type="ECO:0000256" key="3">
    <source>
        <dbReference type="ARBA" id="ARBA00022475"/>
    </source>
</evidence>
<evidence type="ECO:0000256" key="10">
    <source>
        <dbReference type="ARBA" id="ARBA00023136"/>
    </source>
</evidence>
<feature type="domain" description="PTS EIIB type-1" evidence="14">
    <location>
        <begin position="8"/>
        <end position="90"/>
    </location>
</feature>
<keyword evidence="4" id="KW-0762">Sugar transport</keyword>
<keyword evidence="9 13" id="KW-1133">Transmembrane helix</keyword>
<comment type="caution">
    <text evidence="16">The sequence shown here is derived from an EMBL/GenBank/DDBJ whole genome shotgun (WGS) entry which is preliminary data.</text>
</comment>
<reference evidence="16 17" key="1">
    <citation type="submission" date="2022-10" db="EMBL/GenBank/DDBJ databases">
        <title>Draft genome sequence of Streptomyces sp. YSPA8.</title>
        <authorList>
            <person name="Moriuchi R."/>
            <person name="Dohra H."/>
            <person name="Yamamura H."/>
            <person name="Kodani S."/>
        </authorList>
    </citation>
    <scope>NUCLEOTIDE SEQUENCE [LARGE SCALE GENOMIC DNA]</scope>
    <source>
        <strain evidence="16 17">YSPA8</strain>
    </source>
</reference>
<keyword evidence="2" id="KW-0813">Transport</keyword>
<evidence type="ECO:0000256" key="1">
    <source>
        <dbReference type="ARBA" id="ARBA00004651"/>
    </source>
</evidence>
<feature type="transmembrane region" description="Helical" evidence="13">
    <location>
        <begin position="513"/>
        <end position="539"/>
    </location>
</feature>
<keyword evidence="10 13" id="KW-0472">Membrane</keyword>
<dbReference type="InterPro" id="IPR018113">
    <property type="entry name" value="PTrfase_EIIB_Cys"/>
</dbReference>
<evidence type="ECO:0000313" key="17">
    <source>
        <dbReference type="Proteomes" id="UP001291653"/>
    </source>
</evidence>
<proteinExistence type="predicted"/>
<keyword evidence="6" id="KW-0598">Phosphotransferase system</keyword>
<feature type="compositionally biased region" description="Basic and acidic residues" evidence="12">
    <location>
        <begin position="99"/>
        <end position="133"/>
    </location>
</feature>
<feature type="transmembrane region" description="Helical" evidence="13">
    <location>
        <begin position="363"/>
        <end position="387"/>
    </location>
</feature>
<feature type="region of interest" description="Disordered" evidence="12">
    <location>
        <begin position="84"/>
        <end position="188"/>
    </location>
</feature>
<evidence type="ECO:0000256" key="9">
    <source>
        <dbReference type="ARBA" id="ARBA00022989"/>
    </source>
</evidence>
<dbReference type="PROSITE" id="PS51098">
    <property type="entry name" value="PTS_EIIB_TYPE_1"/>
    <property type="match status" value="1"/>
</dbReference>
<keyword evidence="17" id="KW-1185">Reference proteome</keyword>
<feature type="transmembrane region" description="Helical" evidence="13">
    <location>
        <begin position="263"/>
        <end position="282"/>
    </location>
</feature>
<dbReference type="PROSITE" id="PS51103">
    <property type="entry name" value="PTS_EIIC_TYPE_1"/>
    <property type="match status" value="1"/>
</dbReference>
<feature type="transmembrane region" description="Helical" evidence="13">
    <location>
        <begin position="332"/>
        <end position="356"/>
    </location>
</feature>
<gene>
    <name evidence="16" type="ORF">SYYSPA8_22660</name>
</gene>
<dbReference type="PANTHER" id="PTHR30175:SF3">
    <property type="entry name" value="PTS SYSTEM N-ACETYLMURAMIC ACID-SPECIFIC EIIBC COMPONENT"/>
    <property type="match status" value="1"/>
</dbReference>
<dbReference type="InterPro" id="IPR013013">
    <property type="entry name" value="PTS_EIIC_1"/>
</dbReference>
<dbReference type="CDD" id="cd00212">
    <property type="entry name" value="PTS_IIB_glc"/>
    <property type="match status" value="1"/>
</dbReference>
<dbReference type="Gene3D" id="3.30.1360.60">
    <property type="entry name" value="Glucose permease domain IIB"/>
    <property type="match status" value="1"/>
</dbReference>
<feature type="transmembrane region" description="Helical" evidence="13">
    <location>
        <begin position="407"/>
        <end position="429"/>
    </location>
</feature>
<evidence type="ECO:0000256" key="5">
    <source>
        <dbReference type="ARBA" id="ARBA00022679"/>
    </source>
</evidence>
<dbReference type="InterPro" id="IPR036878">
    <property type="entry name" value="Glu_permease_IIB"/>
</dbReference>
<keyword evidence="7 13" id="KW-0812">Transmembrane</keyword>
<feature type="transmembrane region" description="Helical" evidence="13">
    <location>
        <begin position="203"/>
        <end position="227"/>
    </location>
</feature>
<evidence type="ECO:0000256" key="6">
    <source>
        <dbReference type="ARBA" id="ARBA00022683"/>
    </source>
</evidence>
<evidence type="ECO:0000256" key="4">
    <source>
        <dbReference type="ARBA" id="ARBA00022597"/>
    </source>
</evidence>
<dbReference type="SUPFAM" id="SSF55604">
    <property type="entry name" value="Glucose permease domain IIB"/>
    <property type="match status" value="1"/>
</dbReference>
<protein>
    <submittedName>
        <fullName evidence="16">PTS transporter subunit EIIC</fullName>
    </submittedName>
</protein>
<dbReference type="PANTHER" id="PTHR30175">
    <property type="entry name" value="PHOSPHOTRANSFERASE SYSTEM TRANSPORT PROTEIN"/>
    <property type="match status" value="1"/>
</dbReference>
<organism evidence="16 17">
    <name type="scientific">Streptomyces yaizuensis</name>
    <dbReference type="NCBI Taxonomy" id="2989713"/>
    <lineage>
        <taxon>Bacteria</taxon>
        <taxon>Bacillati</taxon>
        <taxon>Actinomycetota</taxon>
        <taxon>Actinomycetes</taxon>
        <taxon>Kitasatosporales</taxon>
        <taxon>Streptomycetaceae</taxon>
        <taxon>Streptomyces</taxon>
    </lineage>
</organism>
<feature type="compositionally biased region" description="Basic and acidic residues" evidence="12">
    <location>
        <begin position="547"/>
        <end position="573"/>
    </location>
</feature>
<evidence type="ECO:0000259" key="14">
    <source>
        <dbReference type="PROSITE" id="PS51098"/>
    </source>
</evidence>
<dbReference type="EMBL" id="BSBI01000010">
    <property type="protein sequence ID" value="GLF97151.1"/>
    <property type="molecule type" value="Genomic_DNA"/>
</dbReference>
<dbReference type="Proteomes" id="UP001291653">
    <property type="component" value="Unassembled WGS sequence"/>
</dbReference>
<feature type="compositionally biased region" description="Gly residues" evidence="12">
    <location>
        <begin position="145"/>
        <end position="157"/>
    </location>
</feature>
<keyword evidence="5" id="KW-0808">Transferase</keyword>
<evidence type="ECO:0000313" key="16">
    <source>
        <dbReference type="EMBL" id="GLF97151.1"/>
    </source>
</evidence>
<evidence type="ECO:0000256" key="7">
    <source>
        <dbReference type="ARBA" id="ARBA00022692"/>
    </source>
</evidence>
<dbReference type="InterPro" id="IPR001996">
    <property type="entry name" value="PTS_IIB_1"/>
</dbReference>
<feature type="region of interest" description="Disordered" evidence="12">
    <location>
        <begin position="546"/>
        <end position="573"/>
    </location>
</feature>
<dbReference type="Pfam" id="PF02378">
    <property type="entry name" value="PTS_EIIC"/>
    <property type="match status" value="1"/>
</dbReference>
<dbReference type="RefSeq" id="WP_323449166.1">
    <property type="nucleotide sequence ID" value="NZ_BSBI01000010.1"/>
</dbReference>
<evidence type="ECO:0000256" key="11">
    <source>
        <dbReference type="PROSITE-ProRule" id="PRU00421"/>
    </source>
</evidence>
<dbReference type="Pfam" id="PF00367">
    <property type="entry name" value="PTS_EIIB"/>
    <property type="match status" value="1"/>
</dbReference>
<keyword evidence="8" id="KW-0418">Kinase</keyword>
<evidence type="ECO:0000259" key="15">
    <source>
        <dbReference type="PROSITE" id="PS51103"/>
    </source>
</evidence>
<evidence type="ECO:0000256" key="2">
    <source>
        <dbReference type="ARBA" id="ARBA00022448"/>
    </source>
</evidence>